<evidence type="ECO:0000256" key="1">
    <source>
        <dbReference type="SAM" id="Coils"/>
    </source>
</evidence>
<name>A0ABU1TUS6_9FLAO</name>
<organism evidence="2 3">
    <name type="scientific">Flavobacterium arsenatis</name>
    <dbReference type="NCBI Taxonomy" id="1484332"/>
    <lineage>
        <taxon>Bacteria</taxon>
        <taxon>Pseudomonadati</taxon>
        <taxon>Bacteroidota</taxon>
        <taxon>Flavobacteriia</taxon>
        <taxon>Flavobacteriales</taxon>
        <taxon>Flavobacteriaceae</taxon>
        <taxon>Flavobacterium</taxon>
    </lineage>
</organism>
<dbReference type="EMBL" id="JAVDVI010000026">
    <property type="protein sequence ID" value="MDR6969637.1"/>
    <property type="molecule type" value="Genomic_DNA"/>
</dbReference>
<keyword evidence="3" id="KW-1185">Reference proteome</keyword>
<evidence type="ECO:0000313" key="2">
    <source>
        <dbReference type="EMBL" id="MDR6969637.1"/>
    </source>
</evidence>
<dbReference type="RefSeq" id="WP_310028907.1">
    <property type="nucleotide sequence ID" value="NZ_JAVDVI010000026.1"/>
</dbReference>
<reference evidence="2 3" key="1">
    <citation type="submission" date="2023-07" db="EMBL/GenBank/DDBJ databases">
        <title>Sorghum-associated microbial communities from plants grown in Nebraska, USA.</title>
        <authorList>
            <person name="Schachtman D."/>
        </authorList>
    </citation>
    <scope>NUCLEOTIDE SEQUENCE [LARGE SCALE GENOMIC DNA]</scope>
    <source>
        <strain evidence="2 3">3773</strain>
    </source>
</reference>
<accession>A0ABU1TUS6</accession>
<comment type="caution">
    <text evidence="2">The sequence shown here is derived from an EMBL/GenBank/DDBJ whole genome shotgun (WGS) entry which is preliminary data.</text>
</comment>
<protein>
    <recommendedName>
        <fullName evidence="4">Peptidase S74 domain-containing protein</fullName>
    </recommendedName>
</protein>
<gene>
    <name evidence="2" type="ORF">J2X31_003670</name>
</gene>
<sequence>MFKRNNVEAGRLSTNSVFFGVGAGSNSTTTFGGNTFVGTNSGVSSTGSSNTFLGNSSGNQFNGLFNLAIGKSAGNNSSGNGNILIGTQAGEDITGDGNLLLGFLAGAYSNFNNKLIISSPIYEDNGALIWGDFEQLQLKFNAKVGIGYNFGNYPSTAGSVDVSNYDLFVKGGILTEAVRVTLQSTWADYVFEKDYKLPSLDEVEKHIEEKGHLMNVPSAKDVEENGIELGEMARIQQEKIEELTLYIIEQNKINENQNKEIEKLKIALQVLLETTK</sequence>
<keyword evidence="1" id="KW-0175">Coiled coil</keyword>
<dbReference type="Proteomes" id="UP001255185">
    <property type="component" value="Unassembled WGS sequence"/>
</dbReference>
<evidence type="ECO:0008006" key="4">
    <source>
        <dbReference type="Google" id="ProtNLM"/>
    </source>
</evidence>
<evidence type="ECO:0000313" key="3">
    <source>
        <dbReference type="Proteomes" id="UP001255185"/>
    </source>
</evidence>
<feature type="coiled-coil region" evidence="1">
    <location>
        <begin position="247"/>
        <end position="274"/>
    </location>
</feature>
<proteinExistence type="predicted"/>